<evidence type="ECO:0000313" key="3">
    <source>
        <dbReference type="EMBL" id="HIW79768.1"/>
    </source>
</evidence>
<feature type="region of interest" description="Disordered" evidence="1">
    <location>
        <begin position="15"/>
        <end position="45"/>
    </location>
</feature>
<dbReference type="Proteomes" id="UP000824264">
    <property type="component" value="Unassembled WGS sequence"/>
</dbReference>
<protein>
    <submittedName>
        <fullName evidence="3">Uncharacterized protein</fullName>
    </submittedName>
</protein>
<keyword evidence="2" id="KW-0472">Membrane</keyword>
<name>A0A9D1UA55_9BACT</name>
<comment type="caution">
    <text evidence="3">The sequence shown here is derived from an EMBL/GenBank/DDBJ whole genome shotgun (WGS) entry which is preliminary data.</text>
</comment>
<dbReference type="Gene3D" id="3.30.420.40">
    <property type="match status" value="1"/>
</dbReference>
<reference evidence="3" key="2">
    <citation type="submission" date="2021-04" db="EMBL/GenBank/DDBJ databases">
        <authorList>
            <person name="Gilroy R."/>
        </authorList>
    </citation>
    <scope>NUCLEOTIDE SEQUENCE</scope>
    <source>
        <strain evidence="3">ChiSxjej5B17-1746</strain>
    </source>
</reference>
<dbReference type="AlphaFoldDB" id="A0A9D1UA55"/>
<evidence type="ECO:0000256" key="1">
    <source>
        <dbReference type="SAM" id="MobiDB-lite"/>
    </source>
</evidence>
<proteinExistence type="predicted"/>
<feature type="transmembrane region" description="Helical" evidence="2">
    <location>
        <begin position="470"/>
        <end position="492"/>
    </location>
</feature>
<evidence type="ECO:0000256" key="2">
    <source>
        <dbReference type="SAM" id="Phobius"/>
    </source>
</evidence>
<dbReference type="EMBL" id="DXGI01000434">
    <property type="protein sequence ID" value="HIW79768.1"/>
    <property type="molecule type" value="Genomic_DNA"/>
</dbReference>
<feature type="region of interest" description="Disordered" evidence="1">
    <location>
        <begin position="571"/>
        <end position="593"/>
    </location>
</feature>
<gene>
    <name evidence="3" type="ORF">H9874_11605</name>
</gene>
<reference evidence="3" key="1">
    <citation type="journal article" date="2021" name="PeerJ">
        <title>Extensive microbial diversity within the chicken gut microbiome revealed by metagenomics and culture.</title>
        <authorList>
            <person name="Gilroy R."/>
            <person name="Ravi A."/>
            <person name="Getino M."/>
            <person name="Pursley I."/>
            <person name="Horton D.L."/>
            <person name="Alikhan N.F."/>
            <person name="Baker D."/>
            <person name="Gharbi K."/>
            <person name="Hall N."/>
            <person name="Watson M."/>
            <person name="Adriaenssens E.M."/>
            <person name="Foster-Nyarko E."/>
            <person name="Jarju S."/>
            <person name="Secka A."/>
            <person name="Antonio M."/>
            <person name="Oren A."/>
            <person name="Chaudhuri R.R."/>
            <person name="La Ragione R."/>
            <person name="Hildebrand F."/>
            <person name="Pallen M.J."/>
        </authorList>
    </citation>
    <scope>NUCLEOTIDE SEQUENCE</scope>
    <source>
        <strain evidence="3">ChiSxjej5B17-1746</strain>
    </source>
</reference>
<evidence type="ECO:0000313" key="4">
    <source>
        <dbReference type="Proteomes" id="UP000824264"/>
    </source>
</evidence>
<keyword evidence="2" id="KW-1133">Transmembrane helix</keyword>
<sequence>MSSDFTQTLATQKLLDHIRKPSSPETPPAAFPSTPRRSSRRSLFGKERNAVGVDVGDGRILLAQSAPGSPPELQAVEIIPLPQGMTWDTPGCALKVREALGRFLPGGLADVDIWVRLEDADNELRHYRIPKVSPKDRDAVARMTASREKPFDENASIFDYRAGEEVLDKGVPRQPITAMIADKSAVERLKRTLAEAGITPAGITSSGIATQNLFASGWLVRPWDHFALAVVGEDSTRIEIFSSSSIALSRTIRTGLRSLVSALQESAPAPQTVGLAPDTTGLAADAPSTGDAFPLIRQPASPLRELSLLPPQPEAAQAVAAPEKGLSSEEALRRLCANRRSPEEEEVLLRRLSQPLGRMARQIERTADHFRNAMNMPAIEGVVVFAPGGCLSLARTTFERLIGLPCLPLRLDGKAAPGAAVDLEKALREEADSGLLQAVGLSLSAASYTPNALMTYRDRQLQERHKRISLLSFGVTTLALMLLLACCGRLYLTYREEKELRAKLEERVAAWQTAYAPDQLRANLAATQKLQTQARQLARRRIAAALITELSTVTPDAIRLTGMRVTFNAVKPSKPESARTQRGGTPARPEPEESAVAVITGTVSGDMLQRESRLAEFLSHLEHSPMVLSLLVEKQQTDTEILSFVATLRLV</sequence>
<accession>A0A9D1UA55</accession>
<organism evidence="3 4">
    <name type="scientific">Candidatus Bilophila faecipullorum</name>
    <dbReference type="NCBI Taxonomy" id="2838482"/>
    <lineage>
        <taxon>Bacteria</taxon>
        <taxon>Pseudomonadati</taxon>
        <taxon>Thermodesulfobacteriota</taxon>
        <taxon>Desulfovibrionia</taxon>
        <taxon>Desulfovibrionales</taxon>
        <taxon>Desulfovibrionaceae</taxon>
        <taxon>Bilophila</taxon>
    </lineage>
</organism>
<keyword evidence="2" id="KW-0812">Transmembrane</keyword>